<organism evidence="1 2">
    <name type="scientific">Pisolithus microcarpus 441</name>
    <dbReference type="NCBI Taxonomy" id="765257"/>
    <lineage>
        <taxon>Eukaryota</taxon>
        <taxon>Fungi</taxon>
        <taxon>Dikarya</taxon>
        <taxon>Basidiomycota</taxon>
        <taxon>Agaricomycotina</taxon>
        <taxon>Agaricomycetes</taxon>
        <taxon>Agaricomycetidae</taxon>
        <taxon>Boletales</taxon>
        <taxon>Sclerodermatineae</taxon>
        <taxon>Pisolithaceae</taxon>
        <taxon>Pisolithus</taxon>
    </lineage>
</organism>
<dbReference type="HOGENOM" id="CLU_2292805_0_0_1"/>
<proteinExistence type="predicted"/>
<evidence type="ECO:0000313" key="1">
    <source>
        <dbReference type="EMBL" id="KIK21025.1"/>
    </source>
</evidence>
<protein>
    <submittedName>
        <fullName evidence="1">Uncharacterized protein</fullName>
    </submittedName>
</protein>
<keyword evidence="2" id="KW-1185">Reference proteome</keyword>
<dbReference type="Proteomes" id="UP000054018">
    <property type="component" value="Unassembled WGS sequence"/>
</dbReference>
<evidence type="ECO:0000313" key="2">
    <source>
        <dbReference type="Proteomes" id="UP000054018"/>
    </source>
</evidence>
<name>A0A0C9Y8R2_9AGAM</name>
<gene>
    <name evidence="1" type="ORF">PISMIDRAFT_567534</name>
</gene>
<accession>A0A0C9Y8R2</accession>
<dbReference type="AlphaFoldDB" id="A0A0C9Y8R2"/>
<dbReference type="EMBL" id="KN833756">
    <property type="protein sequence ID" value="KIK21025.1"/>
    <property type="molecule type" value="Genomic_DNA"/>
</dbReference>
<reference evidence="1 2" key="1">
    <citation type="submission" date="2014-04" db="EMBL/GenBank/DDBJ databases">
        <authorList>
            <consortium name="DOE Joint Genome Institute"/>
            <person name="Kuo A."/>
            <person name="Kohler A."/>
            <person name="Costa M.D."/>
            <person name="Nagy L.G."/>
            <person name="Floudas D."/>
            <person name="Copeland A."/>
            <person name="Barry K.W."/>
            <person name="Cichocki N."/>
            <person name="Veneault-Fourrey C."/>
            <person name="LaButti K."/>
            <person name="Lindquist E.A."/>
            <person name="Lipzen A."/>
            <person name="Lundell T."/>
            <person name="Morin E."/>
            <person name="Murat C."/>
            <person name="Sun H."/>
            <person name="Tunlid A."/>
            <person name="Henrissat B."/>
            <person name="Grigoriev I.V."/>
            <person name="Hibbett D.S."/>
            <person name="Martin F."/>
            <person name="Nordberg H.P."/>
            <person name="Cantor M.N."/>
            <person name="Hua S.X."/>
        </authorList>
    </citation>
    <scope>NUCLEOTIDE SEQUENCE [LARGE SCALE GENOMIC DNA]</scope>
    <source>
        <strain evidence="1 2">441</strain>
    </source>
</reference>
<sequence>MSIEMVEWWNCSTNNKNATHLRRRPEWTVHPTRYKCGTALTVHQRGKFVERNHWWRPPLFFSVLITDVQIEFAVESKYRFHCPYVANPVEKQHVRITDHRI</sequence>
<reference evidence="2" key="2">
    <citation type="submission" date="2015-01" db="EMBL/GenBank/DDBJ databases">
        <title>Evolutionary Origins and Diversification of the Mycorrhizal Mutualists.</title>
        <authorList>
            <consortium name="DOE Joint Genome Institute"/>
            <consortium name="Mycorrhizal Genomics Consortium"/>
            <person name="Kohler A."/>
            <person name="Kuo A."/>
            <person name="Nagy L.G."/>
            <person name="Floudas D."/>
            <person name="Copeland A."/>
            <person name="Barry K.W."/>
            <person name="Cichocki N."/>
            <person name="Veneault-Fourrey C."/>
            <person name="LaButti K."/>
            <person name="Lindquist E.A."/>
            <person name="Lipzen A."/>
            <person name="Lundell T."/>
            <person name="Morin E."/>
            <person name="Murat C."/>
            <person name="Riley R."/>
            <person name="Ohm R."/>
            <person name="Sun H."/>
            <person name="Tunlid A."/>
            <person name="Henrissat B."/>
            <person name="Grigoriev I.V."/>
            <person name="Hibbett D.S."/>
            <person name="Martin F."/>
        </authorList>
    </citation>
    <scope>NUCLEOTIDE SEQUENCE [LARGE SCALE GENOMIC DNA]</scope>
    <source>
        <strain evidence="2">441</strain>
    </source>
</reference>